<keyword evidence="10" id="KW-1185">Reference proteome</keyword>
<dbReference type="CDD" id="cd07025">
    <property type="entry name" value="Peptidase_S66"/>
    <property type="match status" value="1"/>
</dbReference>
<dbReference type="PANTHER" id="PTHR30237:SF2">
    <property type="entry name" value="MUREIN TETRAPEPTIDE CARBOXYPEPTIDASE"/>
    <property type="match status" value="1"/>
</dbReference>
<dbReference type="InterPro" id="IPR029062">
    <property type="entry name" value="Class_I_gatase-like"/>
</dbReference>
<dbReference type="InterPro" id="IPR040449">
    <property type="entry name" value="Peptidase_S66_N"/>
</dbReference>
<dbReference type="Proteomes" id="UP000319280">
    <property type="component" value="Unassembled WGS sequence"/>
</dbReference>
<dbReference type="SUPFAM" id="SSF52317">
    <property type="entry name" value="Class I glutamine amidotransferase-like"/>
    <property type="match status" value="1"/>
</dbReference>
<dbReference type="GO" id="GO:0006508">
    <property type="term" value="P:proteolysis"/>
    <property type="evidence" value="ECO:0007669"/>
    <property type="project" value="UniProtKB-KW"/>
</dbReference>
<dbReference type="PANTHER" id="PTHR30237">
    <property type="entry name" value="MURAMOYLTETRAPEPTIDE CARBOXYPEPTIDASE"/>
    <property type="match status" value="1"/>
</dbReference>
<keyword evidence="4" id="KW-0378">Hydrolase</keyword>
<dbReference type="SUPFAM" id="SSF141986">
    <property type="entry name" value="LD-carboxypeptidase A C-terminal domain-like"/>
    <property type="match status" value="1"/>
</dbReference>
<dbReference type="Pfam" id="PF17676">
    <property type="entry name" value="Peptidase_S66C"/>
    <property type="match status" value="1"/>
</dbReference>
<feature type="active site" description="Charge relay system" evidence="6">
    <location>
        <position position="208"/>
    </location>
</feature>
<comment type="similarity">
    <text evidence="1">Belongs to the peptidase S66 family.</text>
</comment>
<evidence type="ECO:0000313" key="10">
    <source>
        <dbReference type="Proteomes" id="UP000319280"/>
    </source>
</evidence>
<dbReference type="Gene3D" id="3.50.30.60">
    <property type="entry name" value="LD-carboxypeptidase A C-terminal domain-like"/>
    <property type="match status" value="1"/>
</dbReference>
<feature type="domain" description="LD-carboxypeptidase C-terminal" evidence="8">
    <location>
        <begin position="177"/>
        <end position="291"/>
    </location>
</feature>
<dbReference type="InterPro" id="IPR027478">
    <property type="entry name" value="LdcA_N"/>
</dbReference>
<dbReference type="AlphaFoldDB" id="A0A549YFS8"/>
<accession>A0A549YFS8</accession>
<evidence type="ECO:0000256" key="2">
    <source>
        <dbReference type="ARBA" id="ARBA00022645"/>
    </source>
</evidence>
<reference evidence="9 10" key="1">
    <citation type="submission" date="2019-07" db="EMBL/GenBank/DDBJ databases">
        <title>Genomic analysis of Lentibacillus sp. NKC851-2.</title>
        <authorList>
            <person name="Oh Y.J."/>
        </authorList>
    </citation>
    <scope>NUCLEOTIDE SEQUENCE [LARGE SCALE GENOMIC DNA]</scope>
    <source>
        <strain evidence="9 10">NKC851-2</strain>
    </source>
</reference>
<evidence type="ECO:0000256" key="6">
    <source>
        <dbReference type="PIRSR" id="PIRSR028757-1"/>
    </source>
</evidence>
<dbReference type="GO" id="GO:0004180">
    <property type="term" value="F:carboxypeptidase activity"/>
    <property type="evidence" value="ECO:0007669"/>
    <property type="project" value="UniProtKB-KW"/>
</dbReference>
<evidence type="ECO:0000259" key="7">
    <source>
        <dbReference type="Pfam" id="PF02016"/>
    </source>
</evidence>
<organism evidence="9 10">
    <name type="scientific">Lentibacillus cibarius</name>
    <dbReference type="NCBI Taxonomy" id="2583219"/>
    <lineage>
        <taxon>Bacteria</taxon>
        <taxon>Bacillati</taxon>
        <taxon>Bacillota</taxon>
        <taxon>Bacilli</taxon>
        <taxon>Bacillales</taxon>
        <taxon>Bacillaceae</taxon>
        <taxon>Lentibacillus</taxon>
    </lineage>
</organism>
<evidence type="ECO:0000256" key="5">
    <source>
        <dbReference type="ARBA" id="ARBA00022825"/>
    </source>
</evidence>
<protein>
    <submittedName>
        <fullName evidence="9">LD-carboxypeptidase</fullName>
    </submittedName>
</protein>
<dbReference type="EMBL" id="VJMZ01000001">
    <property type="protein sequence ID" value="TRM10749.1"/>
    <property type="molecule type" value="Genomic_DNA"/>
</dbReference>
<dbReference type="Pfam" id="PF02016">
    <property type="entry name" value="Peptidase_S66"/>
    <property type="match status" value="1"/>
</dbReference>
<feature type="domain" description="LD-carboxypeptidase N-terminal" evidence="7">
    <location>
        <begin position="14"/>
        <end position="130"/>
    </location>
</feature>
<sequence length="306" mass="33523">MRMRPQCLKMGDTIGVVAPAGPIDGERLTRSILFFERMGLHVLLGAALDEQYGYLAGTDEQRVADFHAMVADTSVKAIFFARGGYGTARIADKIDYELIRKHPKIMWGYSDITYLHTSIRQQTGLVTFHGPMPVSDIADKDFDQLSANLFQQLFYPKTLHYTEEVSPLEVIVPGEAEGQLVGGNLSLLISTLGTAYEIDTKNKLLLMEDIGEAPYRVDSMLNQLRLAGKLDEAAGIIVGDFADAEPNKEPSLSLEQVFNDYLANLSCPVMAGFKIGHCFPHFSVPLGAHAVLSTSAKTLTVEPGVQ</sequence>
<feature type="active site" description="Nucleophile" evidence="6">
    <location>
        <position position="110"/>
    </location>
</feature>
<keyword evidence="3" id="KW-0645">Protease</keyword>
<evidence type="ECO:0000256" key="3">
    <source>
        <dbReference type="ARBA" id="ARBA00022670"/>
    </source>
</evidence>
<keyword evidence="5" id="KW-0720">Serine protease</keyword>
<evidence type="ECO:0000259" key="8">
    <source>
        <dbReference type="Pfam" id="PF17676"/>
    </source>
</evidence>
<feature type="active site" description="Charge relay system" evidence="6">
    <location>
        <position position="277"/>
    </location>
</feature>
<dbReference type="RefSeq" id="WP_142790009.1">
    <property type="nucleotide sequence ID" value="NZ_VJMZ01000001.1"/>
</dbReference>
<dbReference type="GO" id="GO:0008236">
    <property type="term" value="F:serine-type peptidase activity"/>
    <property type="evidence" value="ECO:0007669"/>
    <property type="project" value="UniProtKB-KW"/>
</dbReference>
<dbReference type="InterPro" id="IPR003507">
    <property type="entry name" value="S66_fam"/>
</dbReference>
<comment type="caution">
    <text evidence="9">The sequence shown here is derived from an EMBL/GenBank/DDBJ whole genome shotgun (WGS) entry which is preliminary data.</text>
</comment>
<keyword evidence="2 9" id="KW-0121">Carboxypeptidase</keyword>
<proteinExistence type="inferred from homology"/>
<dbReference type="Gene3D" id="3.40.50.10740">
    <property type="entry name" value="Class I glutamine amidotransferase-like"/>
    <property type="match status" value="1"/>
</dbReference>
<gene>
    <name evidence="9" type="ORF">FH966_02905</name>
</gene>
<dbReference type="InterPro" id="IPR027461">
    <property type="entry name" value="Carboxypeptidase_A_C_sf"/>
</dbReference>
<dbReference type="InterPro" id="IPR040921">
    <property type="entry name" value="Peptidase_S66C"/>
</dbReference>
<name>A0A549YFS8_9BACI</name>
<dbReference type="PIRSF" id="PIRSF028757">
    <property type="entry name" value="LD-carboxypeptidase"/>
    <property type="match status" value="1"/>
</dbReference>
<evidence type="ECO:0000256" key="4">
    <source>
        <dbReference type="ARBA" id="ARBA00022801"/>
    </source>
</evidence>
<evidence type="ECO:0000313" key="9">
    <source>
        <dbReference type="EMBL" id="TRM10749.1"/>
    </source>
</evidence>
<evidence type="ECO:0000256" key="1">
    <source>
        <dbReference type="ARBA" id="ARBA00010233"/>
    </source>
</evidence>